<dbReference type="SUPFAM" id="SSF141530">
    <property type="entry name" value="PTSIIA/GutA-like"/>
    <property type="match status" value="1"/>
</dbReference>
<protein>
    <submittedName>
        <fullName evidence="2">Uncharacterized protein</fullName>
    </submittedName>
</protein>
<sequence>MIKMKVVSVGDGALNADDGLVILFGKEVSERLKEVSVIQEFEQIDQYGVKKGMQLTIDDQHYQVAYVGNLVESNLETVHHTVLDFNTVPDEPRSNAIYLEPQKFPIIHAGSQITIGE</sequence>
<evidence type="ECO:0000256" key="1">
    <source>
        <dbReference type="PROSITE-ProRule" id="PRU00420"/>
    </source>
</evidence>
<dbReference type="PATRIC" id="fig|1423820.4.peg.896"/>
<comment type="caution">
    <text evidence="1">Lacks conserved residue(s) required for the propagation of feature annotation.</text>
</comment>
<proteinExistence type="predicted"/>
<keyword evidence="3" id="KW-1185">Reference proteome</keyword>
<dbReference type="GO" id="GO:0005737">
    <property type="term" value="C:cytoplasm"/>
    <property type="evidence" value="ECO:0007669"/>
    <property type="project" value="InterPro"/>
</dbReference>
<dbReference type="GO" id="GO:0009401">
    <property type="term" value="P:phosphoenolpyruvate-dependent sugar phosphotransferase system"/>
    <property type="evidence" value="ECO:0007669"/>
    <property type="project" value="InterPro"/>
</dbReference>
<organism evidence="2 3">
    <name type="scientific">Ligilactobacillus araffinosus DSM 20653</name>
    <dbReference type="NCBI Taxonomy" id="1423820"/>
    <lineage>
        <taxon>Bacteria</taxon>
        <taxon>Bacillati</taxon>
        <taxon>Bacillota</taxon>
        <taxon>Bacilli</taxon>
        <taxon>Lactobacillales</taxon>
        <taxon>Lactobacillaceae</taxon>
        <taxon>Ligilactobacillus</taxon>
    </lineage>
</organism>
<evidence type="ECO:0000313" key="3">
    <source>
        <dbReference type="Proteomes" id="UP000051291"/>
    </source>
</evidence>
<dbReference type="EMBL" id="AYYZ01000029">
    <property type="protein sequence ID" value="KRM51687.1"/>
    <property type="molecule type" value="Genomic_DNA"/>
</dbReference>
<dbReference type="GO" id="GO:0016301">
    <property type="term" value="F:kinase activity"/>
    <property type="evidence" value="ECO:0007669"/>
    <property type="project" value="TreeGrafter"/>
</dbReference>
<dbReference type="PANTHER" id="PTHR40398:SF1">
    <property type="entry name" value="PTS SYSTEM GLUCITOL_SORBITOL-SPECIFIC EIIA COMPONENT"/>
    <property type="match status" value="1"/>
</dbReference>
<name>A0A0R1ZAC1_9LACO</name>
<reference evidence="2 3" key="1">
    <citation type="journal article" date="2015" name="Genome Announc.">
        <title>Expanding the biotechnology potential of lactobacilli through comparative genomics of 213 strains and associated genera.</title>
        <authorList>
            <person name="Sun Z."/>
            <person name="Harris H.M."/>
            <person name="McCann A."/>
            <person name="Guo C."/>
            <person name="Argimon S."/>
            <person name="Zhang W."/>
            <person name="Yang X."/>
            <person name="Jeffery I.B."/>
            <person name="Cooney J.C."/>
            <person name="Kagawa T.F."/>
            <person name="Liu W."/>
            <person name="Song Y."/>
            <person name="Salvetti E."/>
            <person name="Wrobel A."/>
            <person name="Rasinkangas P."/>
            <person name="Parkhill J."/>
            <person name="Rea M.C."/>
            <person name="O'Sullivan O."/>
            <person name="Ritari J."/>
            <person name="Douillard F.P."/>
            <person name="Paul Ross R."/>
            <person name="Yang R."/>
            <person name="Briner A.E."/>
            <person name="Felis G.E."/>
            <person name="de Vos W.M."/>
            <person name="Barrangou R."/>
            <person name="Klaenhammer T.R."/>
            <person name="Caufield P.W."/>
            <person name="Cui Y."/>
            <person name="Zhang H."/>
            <person name="O'Toole P.W."/>
        </authorList>
    </citation>
    <scope>NUCLEOTIDE SEQUENCE [LARGE SCALE GENOMIC DNA]</scope>
    <source>
        <strain evidence="2 3">DSM 20653</strain>
    </source>
</reference>
<dbReference type="Gene3D" id="2.40.33.40">
    <property type="entry name" value="Phosphotransferase system, glucitol/sorbitol-specific IIA component"/>
    <property type="match status" value="1"/>
</dbReference>
<dbReference type="STRING" id="1423820.FC64_GL000874"/>
<dbReference type="GO" id="GO:0008982">
    <property type="term" value="F:protein-N(PI)-phosphohistidine-sugar phosphotransferase activity"/>
    <property type="evidence" value="ECO:0007669"/>
    <property type="project" value="InterPro"/>
</dbReference>
<dbReference type="Proteomes" id="UP000051291">
    <property type="component" value="Unassembled WGS sequence"/>
</dbReference>
<dbReference type="PROSITE" id="PS51097">
    <property type="entry name" value="PTS_EIIA_TYPE_5"/>
    <property type="match status" value="1"/>
</dbReference>
<comment type="caution">
    <text evidence="2">The sequence shown here is derived from an EMBL/GenBank/DDBJ whole genome shotgun (WGS) entry which is preliminary data.</text>
</comment>
<dbReference type="InterPro" id="IPR004716">
    <property type="entry name" value="PTS_IIA_glucitol/sorbitol-sp"/>
</dbReference>
<evidence type="ECO:0000313" key="2">
    <source>
        <dbReference type="EMBL" id="KRM51687.1"/>
    </source>
</evidence>
<gene>
    <name evidence="2" type="ORF">FC64_GL000874</name>
</gene>
<accession>A0A0R1ZAC1</accession>
<dbReference type="InterPro" id="IPR036665">
    <property type="entry name" value="PTS_IIA_glucitol/sorbitol_sf"/>
</dbReference>
<dbReference type="AlphaFoldDB" id="A0A0R1ZAC1"/>
<dbReference type="Pfam" id="PF03829">
    <property type="entry name" value="PTSIIA_gutA"/>
    <property type="match status" value="1"/>
</dbReference>
<dbReference type="PANTHER" id="PTHR40398">
    <property type="entry name" value="PTS SYSTEM GLUCITOL/SORBITOL-SPECIFIC EIIA COMPONENT"/>
    <property type="match status" value="1"/>
</dbReference>
<dbReference type="RefSeq" id="WP_057906746.1">
    <property type="nucleotide sequence ID" value="NZ_AYYZ01000029.1"/>
</dbReference>